<organism evidence="2 3">
    <name type="scientific">Oncorhynchus mykiss</name>
    <name type="common">Rainbow trout</name>
    <name type="synonym">Salmo gairdneri</name>
    <dbReference type="NCBI Taxonomy" id="8022"/>
    <lineage>
        <taxon>Eukaryota</taxon>
        <taxon>Metazoa</taxon>
        <taxon>Chordata</taxon>
        <taxon>Craniata</taxon>
        <taxon>Vertebrata</taxon>
        <taxon>Euteleostomi</taxon>
        <taxon>Actinopterygii</taxon>
        <taxon>Neopterygii</taxon>
        <taxon>Teleostei</taxon>
        <taxon>Protacanthopterygii</taxon>
        <taxon>Salmoniformes</taxon>
        <taxon>Salmonidae</taxon>
        <taxon>Salmoninae</taxon>
        <taxon>Oncorhynchus</taxon>
    </lineage>
</organism>
<dbReference type="Ensembl" id="ENSOMYT00000009838.2">
    <property type="protein sequence ID" value="ENSOMYP00000008876.2"/>
    <property type="gene ID" value="ENSOMYG00000004495.2"/>
</dbReference>
<feature type="region of interest" description="Disordered" evidence="1">
    <location>
        <begin position="188"/>
        <end position="225"/>
    </location>
</feature>
<reference evidence="2" key="2">
    <citation type="submission" date="2025-08" db="UniProtKB">
        <authorList>
            <consortium name="Ensembl"/>
        </authorList>
    </citation>
    <scope>IDENTIFICATION</scope>
</reference>
<dbReference type="InterPro" id="IPR039051">
    <property type="entry name" value="SE-CTX-like"/>
</dbReference>
<proteinExistence type="predicted"/>
<evidence type="ECO:0000256" key="1">
    <source>
        <dbReference type="SAM" id="MobiDB-lite"/>
    </source>
</evidence>
<evidence type="ECO:0000313" key="2">
    <source>
        <dbReference type="Ensembl" id="ENSOMYP00000008876.2"/>
    </source>
</evidence>
<sequence length="232" mass="26403">MNLYVLYDALMGTNSFGESILEVVESGWFSICLRYEARNRRLLEDFYVRMKEILYLGLLALPGHCALTRRPDEEQETIHHWSTKIREVESKMKACIGACVAAFPEQACLDAQHILQEKEERNLQDTAQEVQEFLTRKYNWVSWSVRLVNHSGSNYWNWRARDHFQQMAGQNLFEGLQVNDTLPGGFLQHRSPTGATRLHPTTDGGAREEGRCPGHDGGLGEADGEVRGACCQ</sequence>
<keyword evidence="3" id="KW-1185">Reference proteome</keyword>
<dbReference type="PANTHER" id="PTHR40472:SF11">
    <property type="entry name" value="RAPUNZEL 3-RELATED"/>
    <property type="match status" value="1"/>
</dbReference>
<accession>A0A8C7V297</accession>
<dbReference type="PANTHER" id="PTHR40472">
    <property type="entry name" value="RICIN B-TYPE LECTIN DOMAIN-CONTAINING PROTEIN"/>
    <property type="match status" value="1"/>
</dbReference>
<reference evidence="2" key="1">
    <citation type="submission" date="2020-07" db="EMBL/GenBank/DDBJ databases">
        <title>A long reads based de novo assembly of the rainbow trout Arlee double haploid line genome.</title>
        <authorList>
            <person name="Gao G."/>
            <person name="Palti Y."/>
        </authorList>
    </citation>
    <scope>NUCLEOTIDE SEQUENCE [LARGE SCALE GENOMIC DNA]</scope>
</reference>
<name>A0A8C7V297_ONCMY</name>
<protein>
    <submittedName>
        <fullName evidence="2">Uncharacterized protein</fullName>
    </submittedName>
</protein>
<reference evidence="2" key="3">
    <citation type="submission" date="2025-09" db="UniProtKB">
        <authorList>
            <consortium name="Ensembl"/>
        </authorList>
    </citation>
    <scope>IDENTIFICATION</scope>
</reference>
<dbReference type="AlphaFoldDB" id="A0A8C7V297"/>
<feature type="compositionally biased region" description="Basic and acidic residues" evidence="1">
    <location>
        <begin position="205"/>
        <end position="214"/>
    </location>
</feature>
<dbReference type="Proteomes" id="UP000694395">
    <property type="component" value="Chromosome 3"/>
</dbReference>
<evidence type="ECO:0000313" key="3">
    <source>
        <dbReference type="Proteomes" id="UP000694395"/>
    </source>
</evidence>